<dbReference type="SUPFAM" id="SSF57850">
    <property type="entry name" value="RING/U-box"/>
    <property type="match status" value="1"/>
</dbReference>
<evidence type="ECO:0000313" key="8">
    <source>
        <dbReference type="Proteomes" id="UP001202328"/>
    </source>
</evidence>
<keyword evidence="3" id="KW-0862">Zinc</keyword>
<proteinExistence type="predicted"/>
<dbReference type="PANTHER" id="PTHR45969">
    <property type="entry name" value="RING ZINC FINGER PROTEIN-RELATED"/>
    <property type="match status" value="1"/>
</dbReference>
<protein>
    <recommendedName>
        <fullName evidence="6">RING-type domain-containing protein</fullName>
    </recommendedName>
</protein>
<evidence type="ECO:0000256" key="5">
    <source>
        <dbReference type="SAM" id="Phobius"/>
    </source>
</evidence>
<keyword evidence="2 4" id="KW-0863">Zinc-finger</keyword>
<feature type="domain" description="RING-type" evidence="6">
    <location>
        <begin position="93"/>
        <end position="136"/>
    </location>
</feature>
<dbReference type="GO" id="GO:0016567">
    <property type="term" value="P:protein ubiquitination"/>
    <property type="evidence" value="ECO:0007669"/>
    <property type="project" value="TreeGrafter"/>
</dbReference>
<dbReference type="Proteomes" id="UP001202328">
    <property type="component" value="Unassembled WGS sequence"/>
</dbReference>
<dbReference type="EMBL" id="JAJJMB010009474">
    <property type="protein sequence ID" value="KAI3913421.1"/>
    <property type="molecule type" value="Genomic_DNA"/>
</dbReference>
<evidence type="ECO:0000256" key="3">
    <source>
        <dbReference type="ARBA" id="ARBA00022833"/>
    </source>
</evidence>
<reference evidence="7" key="1">
    <citation type="submission" date="2022-04" db="EMBL/GenBank/DDBJ databases">
        <title>A functionally conserved STORR gene fusion in Papaver species that diverged 16.8 million years ago.</title>
        <authorList>
            <person name="Catania T."/>
        </authorList>
    </citation>
    <scope>NUCLEOTIDE SEQUENCE</scope>
    <source>
        <strain evidence="7">S-188037</strain>
    </source>
</reference>
<sequence length="152" mass="17643">MVLVIATNSKIINSIQLIILIVAGIIYFSSNFFKLIRNFLHHGYDIEQAEEEDRNLSKDSVCTSELIKRVTTVSNFEDFIADYCRTYYEEDSCVVCLCQFQGKDEIRQLNTCCHIFHTSCLDRWIHDDQVICPLCRTPFLAVKKKSSVYVEL</sequence>
<keyword evidence="5" id="KW-1133">Transmembrane helix</keyword>
<name>A0AAD4SMV8_9MAGN</name>
<feature type="transmembrane region" description="Helical" evidence="5">
    <location>
        <begin position="12"/>
        <end position="33"/>
    </location>
</feature>
<keyword evidence="5" id="KW-0812">Transmembrane</keyword>
<keyword evidence="8" id="KW-1185">Reference proteome</keyword>
<dbReference type="AlphaFoldDB" id="A0AAD4SMV8"/>
<dbReference type="GO" id="GO:0008270">
    <property type="term" value="F:zinc ion binding"/>
    <property type="evidence" value="ECO:0007669"/>
    <property type="project" value="UniProtKB-KW"/>
</dbReference>
<comment type="caution">
    <text evidence="7">The sequence shown here is derived from an EMBL/GenBank/DDBJ whole genome shotgun (WGS) entry which is preliminary data.</text>
</comment>
<evidence type="ECO:0000256" key="2">
    <source>
        <dbReference type="ARBA" id="ARBA00022771"/>
    </source>
</evidence>
<dbReference type="InterPro" id="IPR013083">
    <property type="entry name" value="Znf_RING/FYVE/PHD"/>
</dbReference>
<dbReference type="Pfam" id="PF13639">
    <property type="entry name" value="zf-RING_2"/>
    <property type="match status" value="1"/>
</dbReference>
<keyword evidence="5" id="KW-0472">Membrane</keyword>
<keyword evidence="1" id="KW-0479">Metal-binding</keyword>
<dbReference type="SMART" id="SM00184">
    <property type="entry name" value="RING"/>
    <property type="match status" value="1"/>
</dbReference>
<gene>
    <name evidence="7" type="ORF">MKW98_003900</name>
</gene>
<accession>A0AAD4SMV8</accession>
<evidence type="ECO:0000313" key="7">
    <source>
        <dbReference type="EMBL" id="KAI3913421.1"/>
    </source>
</evidence>
<evidence type="ECO:0000259" key="6">
    <source>
        <dbReference type="PROSITE" id="PS50089"/>
    </source>
</evidence>
<dbReference type="InterPro" id="IPR001841">
    <property type="entry name" value="Znf_RING"/>
</dbReference>
<dbReference type="Gene3D" id="3.30.40.10">
    <property type="entry name" value="Zinc/RING finger domain, C3HC4 (zinc finger)"/>
    <property type="match status" value="1"/>
</dbReference>
<evidence type="ECO:0000256" key="4">
    <source>
        <dbReference type="PROSITE-ProRule" id="PRU00175"/>
    </source>
</evidence>
<evidence type="ECO:0000256" key="1">
    <source>
        <dbReference type="ARBA" id="ARBA00022723"/>
    </source>
</evidence>
<dbReference type="PANTHER" id="PTHR45969:SF33">
    <property type="entry name" value="RING ZINC FINGER PROTEIN-RELATED"/>
    <property type="match status" value="1"/>
</dbReference>
<organism evidence="7 8">
    <name type="scientific">Papaver atlanticum</name>
    <dbReference type="NCBI Taxonomy" id="357466"/>
    <lineage>
        <taxon>Eukaryota</taxon>
        <taxon>Viridiplantae</taxon>
        <taxon>Streptophyta</taxon>
        <taxon>Embryophyta</taxon>
        <taxon>Tracheophyta</taxon>
        <taxon>Spermatophyta</taxon>
        <taxon>Magnoliopsida</taxon>
        <taxon>Ranunculales</taxon>
        <taxon>Papaveraceae</taxon>
        <taxon>Papaveroideae</taxon>
        <taxon>Papaver</taxon>
    </lineage>
</organism>
<dbReference type="GO" id="GO:0061630">
    <property type="term" value="F:ubiquitin protein ligase activity"/>
    <property type="evidence" value="ECO:0007669"/>
    <property type="project" value="TreeGrafter"/>
</dbReference>
<dbReference type="PROSITE" id="PS50089">
    <property type="entry name" value="ZF_RING_2"/>
    <property type="match status" value="1"/>
</dbReference>